<dbReference type="Pfam" id="PF13398">
    <property type="entry name" value="Peptidase_M50B"/>
    <property type="match status" value="1"/>
</dbReference>
<name>A0ABQ5MUS1_9MICC</name>
<keyword evidence="3" id="KW-1185">Reference proteome</keyword>
<keyword evidence="1" id="KW-0472">Membrane</keyword>
<sequence>MDLNDLHGIGAGWWSRILAGFHRDAGLEPTLLELGLILAVALAVSVPRASWRYFGLFVTMVHELGHAFAALTTGRLVKGIHLRFDQSGAMMSRGSGRAGAAWTGFWGYPVPAVVGCILVLAAFSGWSSLALSVSALLLLATLLFIRNAQGAVIAVGLALASSLLVWFAPAALLGHLTLALGIGLLVGSVRDWLNLLGVHTRRRHQLANSDAHILARRTGVPSALWLAGFAAVITACWVHAGMAVAAVAGFPA</sequence>
<dbReference type="InterPro" id="IPR049500">
    <property type="entry name" value="Peptidase_M50B-like"/>
</dbReference>
<proteinExistence type="predicted"/>
<dbReference type="Proteomes" id="UP001209654">
    <property type="component" value="Unassembled WGS sequence"/>
</dbReference>
<gene>
    <name evidence="2" type="ORF">AHIS1636_21810</name>
</gene>
<accession>A0ABQ5MUS1</accession>
<keyword evidence="1" id="KW-1133">Transmembrane helix</keyword>
<feature type="transmembrane region" description="Helical" evidence="1">
    <location>
        <begin position="126"/>
        <end position="145"/>
    </location>
</feature>
<feature type="transmembrane region" description="Helical" evidence="1">
    <location>
        <begin position="98"/>
        <end position="120"/>
    </location>
</feature>
<evidence type="ECO:0000313" key="3">
    <source>
        <dbReference type="Proteomes" id="UP001209654"/>
    </source>
</evidence>
<dbReference type="EMBL" id="BRVS01000008">
    <property type="protein sequence ID" value="GLB67741.1"/>
    <property type="molecule type" value="Genomic_DNA"/>
</dbReference>
<reference evidence="2 3" key="1">
    <citation type="journal article" date="2023" name="Int. J. Syst. Evol. Microbiol.">
        <title>Arthrobacter mangrovi sp. nov., an actinobacterium isolated from the rhizosphere of a mangrove.</title>
        <authorList>
            <person name="Hamada M."/>
            <person name="Saitou S."/>
            <person name="Enomoto N."/>
            <person name="Nanri K."/>
            <person name="Hidaka K."/>
            <person name="Miura T."/>
            <person name="Tamura T."/>
        </authorList>
    </citation>
    <scope>NUCLEOTIDE SEQUENCE [LARGE SCALE GENOMIC DNA]</scope>
    <source>
        <strain evidence="2 3">NBRC 112813</strain>
    </source>
</reference>
<evidence type="ECO:0000256" key="1">
    <source>
        <dbReference type="SAM" id="Phobius"/>
    </source>
</evidence>
<evidence type="ECO:0000313" key="2">
    <source>
        <dbReference type="EMBL" id="GLB67741.1"/>
    </source>
</evidence>
<feature type="transmembrane region" description="Helical" evidence="1">
    <location>
        <begin position="30"/>
        <end position="47"/>
    </location>
</feature>
<feature type="transmembrane region" description="Helical" evidence="1">
    <location>
        <begin position="152"/>
        <end position="169"/>
    </location>
</feature>
<protein>
    <submittedName>
        <fullName evidence="2">Membrane protein</fullName>
    </submittedName>
</protein>
<comment type="caution">
    <text evidence="2">The sequence shown here is derived from an EMBL/GenBank/DDBJ whole genome shotgun (WGS) entry which is preliminary data.</text>
</comment>
<organism evidence="2 3">
    <name type="scientific">Arthrobacter mangrovi</name>
    <dbReference type="NCBI Taxonomy" id="2966350"/>
    <lineage>
        <taxon>Bacteria</taxon>
        <taxon>Bacillati</taxon>
        <taxon>Actinomycetota</taxon>
        <taxon>Actinomycetes</taxon>
        <taxon>Micrococcales</taxon>
        <taxon>Micrococcaceae</taxon>
        <taxon>Arthrobacter</taxon>
    </lineage>
</organism>
<keyword evidence="1" id="KW-0812">Transmembrane</keyword>
<feature type="transmembrane region" description="Helical" evidence="1">
    <location>
        <begin position="175"/>
        <end position="193"/>
    </location>
</feature>
<feature type="transmembrane region" description="Helical" evidence="1">
    <location>
        <begin position="223"/>
        <end position="250"/>
    </location>
</feature>